<feature type="region of interest" description="Disordered" evidence="1">
    <location>
        <begin position="1"/>
        <end position="35"/>
    </location>
</feature>
<comment type="caution">
    <text evidence="2">The sequence shown here is derived from an EMBL/GenBank/DDBJ whole genome shotgun (WGS) entry which is preliminary data.</text>
</comment>
<accession>A0A4Q7MVK3</accession>
<dbReference type="AlphaFoldDB" id="A0A4Q7MVK3"/>
<dbReference type="Proteomes" id="UP000293874">
    <property type="component" value="Unassembled WGS sequence"/>
</dbReference>
<reference evidence="2 3" key="1">
    <citation type="submission" date="2019-02" db="EMBL/GenBank/DDBJ databases">
        <title>Genomic Encyclopedia of Type Strains, Phase IV (KMG-IV): sequencing the most valuable type-strain genomes for metagenomic binning, comparative biology and taxonomic classification.</title>
        <authorList>
            <person name="Goeker M."/>
        </authorList>
    </citation>
    <scope>NUCLEOTIDE SEQUENCE [LARGE SCALE GENOMIC DNA]</scope>
    <source>
        <strain evidence="2 3">DSM 18116</strain>
    </source>
</reference>
<dbReference type="EMBL" id="SGXA01000002">
    <property type="protein sequence ID" value="RZS72707.1"/>
    <property type="molecule type" value="Genomic_DNA"/>
</dbReference>
<sequence length="35" mass="3806">MNSYAKSGVDRPFQPFNAAFTYPETGVSGHTNANE</sequence>
<organism evidence="2 3">
    <name type="scientific">Pseudobacter ginsenosidimutans</name>
    <dbReference type="NCBI Taxonomy" id="661488"/>
    <lineage>
        <taxon>Bacteria</taxon>
        <taxon>Pseudomonadati</taxon>
        <taxon>Bacteroidota</taxon>
        <taxon>Chitinophagia</taxon>
        <taxon>Chitinophagales</taxon>
        <taxon>Chitinophagaceae</taxon>
        <taxon>Pseudobacter</taxon>
    </lineage>
</organism>
<gene>
    <name evidence="2" type="ORF">EV199_4630</name>
</gene>
<keyword evidence="3" id="KW-1185">Reference proteome</keyword>
<name>A0A4Q7MVK3_9BACT</name>
<evidence type="ECO:0000313" key="3">
    <source>
        <dbReference type="Proteomes" id="UP000293874"/>
    </source>
</evidence>
<evidence type="ECO:0000256" key="1">
    <source>
        <dbReference type="SAM" id="MobiDB-lite"/>
    </source>
</evidence>
<protein>
    <submittedName>
        <fullName evidence="2">Uncharacterized protein</fullName>
    </submittedName>
</protein>
<proteinExistence type="predicted"/>
<evidence type="ECO:0000313" key="2">
    <source>
        <dbReference type="EMBL" id="RZS72707.1"/>
    </source>
</evidence>